<dbReference type="GO" id="GO:0008033">
    <property type="term" value="P:tRNA processing"/>
    <property type="evidence" value="ECO:0007669"/>
    <property type="project" value="UniProtKB-KW"/>
</dbReference>
<dbReference type="Gene3D" id="3.30.230.10">
    <property type="match status" value="1"/>
</dbReference>
<sequence>MYSIRIAFNIFRIIRVRRFSSFSDTNEIISKEKEEKTLMMKKNGRDPNLPPLLPKKDTHSIDTDTIHKMITDKKNNITGITYTDYFKLAARKWRENDTYFTKKTKEPIKNFRLQIVVSKKNVSKLAVVRARIRRRIRESARFALPVVGRERHDYLFFANLKSYDAPWLQLCSAVESAIGNPKLYSIGKSHGGGSGYVDNELDDRSYFTSARSKVSLSSEKLDETGQVHSIINALFDFGFSRNLKLSEFYHKPESSDFEIDRVIEHSYFSALNA</sequence>
<dbReference type="GO" id="GO:0004526">
    <property type="term" value="F:ribonuclease P activity"/>
    <property type="evidence" value="ECO:0007669"/>
    <property type="project" value="InterPro"/>
</dbReference>
<dbReference type="OrthoDB" id="2383663at2759"/>
<organism evidence="6 7">
    <name type="scientific">Rhizophagus clarus</name>
    <dbReference type="NCBI Taxonomy" id="94130"/>
    <lineage>
        <taxon>Eukaryota</taxon>
        <taxon>Fungi</taxon>
        <taxon>Fungi incertae sedis</taxon>
        <taxon>Mucoromycota</taxon>
        <taxon>Glomeromycotina</taxon>
        <taxon>Glomeromycetes</taxon>
        <taxon>Glomerales</taxon>
        <taxon>Glomeraceae</taxon>
        <taxon>Rhizophagus</taxon>
    </lineage>
</organism>
<name>A0A8H3M2Q6_9GLOM</name>
<evidence type="ECO:0000256" key="4">
    <source>
        <dbReference type="ARBA" id="ARBA00022801"/>
    </source>
</evidence>
<dbReference type="InterPro" id="IPR020568">
    <property type="entry name" value="Ribosomal_Su5_D2-typ_SF"/>
</dbReference>
<evidence type="ECO:0000256" key="5">
    <source>
        <dbReference type="ARBA" id="ARBA00022884"/>
    </source>
</evidence>
<evidence type="ECO:0000313" key="7">
    <source>
        <dbReference type="Proteomes" id="UP000615446"/>
    </source>
</evidence>
<protein>
    <submittedName>
        <fullName evidence="6">Ribonuclease P protein component</fullName>
    </submittedName>
</protein>
<dbReference type="InterPro" id="IPR000100">
    <property type="entry name" value="RNase_P"/>
</dbReference>
<keyword evidence="1" id="KW-0819">tRNA processing</keyword>
<dbReference type="Pfam" id="PF00825">
    <property type="entry name" value="Ribonuclease_P"/>
    <property type="match status" value="1"/>
</dbReference>
<keyword evidence="4" id="KW-0378">Hydrolase</keyword>
<dbReference type="EMBL" id="BLAL01000282">
    <property type="protein sequence ID" value="GES99627.1"/>
    <property type="molecule type" value="Genomic_DNA"/>
</dbReference>
<evidence type="ECO:0000313" key="6">
    <source>
        <dbReference type="EMBL" id="GES99627.1"/>
    </source>
</evidence>
<gene>
    <name evidence="6" type="ORF">RCL2_002611500</name>
</gene>
<evidence type="ECO:0000256" key="3">
    <source>
        <dbReference type="ARBA" id="ARBA00022759"/>
    </source>
</evidence>
<proteinExistence type="predicted"/>
<comment type="caution">
    <text evidence="6">The sequence shown here is derived from an EMBL/GenBank/DDBJ whole genome shotgun (WGS) entry which is preliminary data.</text>
</comment>
<accession>A0A8H3M2Q6</accession>
<dbReference type="InterPro" id="IPR014721">
    <property type="entry name" value="Ribsml_uS5_D2-typ_fold_subgr"/>
</dbReference>
<reference evidence="6" key="1">
    <citation type="submission" date="2019-10" db="EMBL/GenBank/DDBJ databases">
        <title>Conservation and host-specific expression of non-tandemly repeated heterogenous ribosome RNA gene in arbuscular mycorrhizal fungi.</title>
        <authorList>
            <person name="Maeda T."/>
            <person name="Kobayashi Y."/>
            <person name="Nakagawa T."/>
            <person name="Ezawa T."/>
            <person name="Yamaguchi K."/>
            <person name="Bino T."/>
            <person name="Nishimoto Y."/>
            <person name="Shigenobu S."/>
            <person name="Kawaguchi M."/>
        </authorList>
    </citation>
    <scope>NUCLEOTIDE SEQUENCE</scope>
    <source>
        <strain evidence="6">HR1</strain>
    </source>
</reference>
<evidence type="ECO:0000256" key="1">
    <source>
        <dbReference type="ARBA" id="ARBA00022694"/>
    </source>
</evidence>
<dbReference type="Proteomes" id="UP000615446">
    <property type="component" value="Unassembled WGS sequence"/>
</dbReference>
<evidence type="ECO:0000256" key="2">
    <source>
        <dbReference type="ARBA" id="ARBA00022722"/>
    </source>
</evidence>
<keyword evidence="3" id="KW-0255">Endonuclease</keyword>
<dbReference type="GO" id="GO:0000049">
    <property type="term" value="F:tRNA binding"/>
    <property type="evidence" value="ECO:0007669"/>
    <property type="project" value="InterPro"/>
</dbReference>
<keyword evidence="2" id="KW-0540">Nuclease</keyword>
<dbReference type="SUPFAM" id="SSF54211">
    <property type="entry name" value="Ribosomal protein S5 domain 2-like"/>
    <property type="match status" value="1"/>
</dbReference>
<keyword evidence="5" id="KW-0694">RNA-binding</keyword>
<dbReference type="AlphaFoldDB" id="A0A8H3M2Q6"/>